<evidence type="ECO:0008006" key="3">
    <source>
        <dbReference type="Google" id="ProtNLM"/>
    </source>
</evidence>
<accession>A0ABT5FFV6</accession>
<evidence type="ECO:0000313" key="1">
    <source>
        <dbReference type="EMBL" id="MDC2890446.1"/>
    </source>
</evidence>
<comment type="caution">
    <text evidence="1">The sequence shown here is derived from an EMBL/GenBank/DDBJ whole genome shotgun (WGS) entry which is preliminary data.</text>
</comment>
<dbReference type="RefSeq" id="WP_272181643.1">
    <property type="nucleotide sequence ID" value="NZ_JAQOMS010000002.1"/>
</dbReference>
<proteinExistence type="predicted"/>
<evidence type="ECO:0000313" key="2">
    <source>
        <dbReference type="Proteomes" id="UP001528411"/>
    </source>
</evidence>
<keyword evidence="2" id="KW-1185">Reference proteome</keyword>
<gene>
    <name evidence="1" type="ORF">PN838_18920</name>
</gene>
<organism evidence="1 2">
    <name type="scientific">Psychrosphaera algicola</name>
    <dbReference type="NCBI Taxonomy" id="3023714"/>
    <lineage>
        <taxon>Bacteria</taxon>
        <taxon>Pseudomonadati</taxon>
        <taxon>Pseudomonadota</taxon>
        <taxon>Gammaproteobacteria</taxon>
        <taxon>Alteromonadales</taxon>
        <taxon>Pseudoalteromonadaceae</taxon>
        <taxon>Psychrosphaera</taxon>
    </lineage>
</organism>
<name>A0ABT5FFV6_9GAMM</name>
<dbReference type="EMBL" id="JAQOMS010000002">
    <property type="protein sequence ID" value="MDC2890446.1"/>
    <property type="molecule type" value="Genomic_DNA"/>
</dbReference>
<sequence>MTYKHKEFDSAGRTSDILSFQAFATRRISTDFTGRLGYQYTNVTAGNAVFDNSEHRLFANVDYLWSRELVAYLTASVISGDVYSVAQATFCNGLTADDIYPLISESKAIWRDDSFNQHFCGDWFAYRLAATTTSLALGVNYALSHKYSVDISATAIDSSASDWVEYQRMLVRASLLVRF</sequence>
<reference evidence="1 2" key="1">
    <citation type="submission" date="2023-01" db="EMBL/GenBank/DDBJ databases">
        <title>Psychrosphaera sp. nov., isolated from marine algae.</title>
        <authorList>
            <person name="Bayburt H."/>
            <person name="Choi B.J."/>
            <person name="Kim J.M."/>
            <person name="Choi D.G."/>
            <person name="Jeon C.O."/>
        </authorList>
    </citation>
    <scope>NUCLEOTIDE SEQUENCE [LARGE SCALE GENOMIC DNA]</scope>
    <source>
        <strain evidence="1 2">G1-22</strain>
    </source>
</reference>
<protein>
    <recommendedName>
        <fullName evidence="3">Outer membrane protein beta-barrel domain-containing protein</fullName>
    </recommendedName>
</protein>
<dbReference type="Proteomes" id="UP001528411">
    <property type="component" value="Unassembled WGS sequence"/>
</dbReference>